<comment type="caution">
    <text evidence="1">The sequence shown here is derived from an EMBL/GenBank/DDBJ whole genome shotgun (WGS) entry which is preliminary data.</text>
</comment>
<dbReference type="Proteomes" id="UP000628109">
    <property type="component" value="Unassembled WGS sequence"/>
</dbReference>
<sequence>MAFPFLSKGKGTKPLAYKTDTVSIYDKEVLRYIASLLLAKLDAGAELRCNRRRKGRSGWIGHDRSMRTLFANTSCDISATMRRECS</sequence>
<keyword evidence="2" id="KW-1185">Reference proteome</keyword>
<dbReference type="EMBL" id="BMDU01000008">
    <property type="protein sequence ID" value="GGA00390.1"/>
    <property type="molecule type" value="Genomic_DNA"/>
</dbReference>
<protein>
    <submittedName>
        <fullName evidence="1">Uncharacterized protein</fullName>
    </submittedName>
</protein>
<name>A0ABQ1F5W1_SPHSA</name>
<proteinExistence type="predicted"/>
<evidence type="ECO:0000313" key="2">
    <source>
        <dbReference type="Proteomes" id="UP000628109"/>
    </source>
</evidence>
<evidence type="ECO:0000313" key="1">
    <source>
        <dbReference type="EMBL" id="GGA00390.1"/>
    </source>
</evidence>
<organism evidence="1 2">
    <name type="scientific">Sphingobium fuliginis (strain ATCC 27551)</name>
    <dbReference type="NCBI Taxonomy" id="336203"/>
    <lineage>
        <taxon>Bacteria</taxon>
        <taxon>Pseudomonadati</taxon>
        <taxon>Pseudomonadota</taxon>
        <taxon>Alphaproteobacteria</taxon>
        <taxon>Sphingomonadales</taxon>
        <taxon>Sphingomonadaceae</taxon>
        <taxon>Sphingobium</taxon>
    </lineage>
</organism>
<gene>
    <name evidence="1" type="ORF">GCM10019071_33670</name>
</gene>
<accession>A0ABQ1F5W1</accession>
<reference evidence="2" key="1">
    <citation type="journal article" date="2019" name="Int. J. Syst. Evol. Microbiol.">
        <title>The Global Catalogue of Microorganisms (GCM) 10K type strain sequencing project: providing services to taxonomists for standard genome sequencing and annotation.</title>
        <authorList>
            <consortium name="The Broad Institute Genomics Platform"/>
            <consortium name="The Broad Institute Genome Sequencing Center for Infectious Disease"/>
            <person name="Wu L."/>
            <person name="Ma J."/>
        </authorList>
    </citation>
    <scope>NUCLEOTIDE SEQUENCE [LARGE SCALE GENOMIC DNA]</scope>
    <source>
        <strain evidence="2">CCM 7327</strain>
    </source>
</reference>